<dbReference type="Proteomes" id="UP001165079">
    <property type="component" value="Unassembled WGS sequence"/>
</dbReference>
<reference evidence="2" key="1">
    <citation type="submission" date="2023-03" db="EMBL/GenBank/DDBJ databases">
        <title>Actinorhabdospora filicis NBRC 111898.</title>
        <authorList>
            <person name="Ichikawa N."/>
            <person name="Sato H."/>
            <person name="Tonouchi N."/>
        </authorList>
    </citation>
    <scope>NUCLEOTIDE SEQUENCE</scope>
    <source>
        <strain evidence="2">NBRC 111898</strain>
    </source>
</reference>
<dbReference type="AlphaFoldDB" id="A0A9W6W3K0"/>
<gene>
    <name evidence="2" type="ORF">Afil01_30540</name>
</gene>
<dbReference type="Pfam" id="PF19054">
    <property type="entry name" value="DUF5753"/>
    <property type="match status" value="1"/>
</dbReference>
<name>A0A9W6W3K0_9ACTN</name>
<sequence>MSTYDVERSKCINSRRTLARIENGQVTSMPYTVIGGLARLYGADTALASELERMYRAADEPGWYEEYGQAVREGFATFAEAEQTADRMCLYDPGVITGLCQIDAYASALFLLHPLYDKTGVEPARRFRKRRQRDYWGRVEREGGPQTTIILSETTVRRPVGGVEVLAAQLGRLRELARLPGVDLRILPLSVEDHPAPDAGSFTIFDFNDPLDPDIVYFEHLDGCRYVETIAAVAAYRVVFDALHDHAIAVEEFLGGHFPVAQIEP</sequence>
<feature type="domain" description="DUF5753" evidence="1">
    <location>
        <begin position="75"/>
        <end position="252"/>
    </location>
</feature>
<accession>A0A9W6W3K0</accession>
<comment type="caution">
    <text evidence="2">The sequence shown here is derived from an EMBL/GenBank/DDBJ whole genome shotgun (WGS) entry which is preliminary data.</text>
</comment>
<organism evidence="2 3">
    <name type="scientific">Actinorhabdospora filicis</name>
    <dbReference type="NCBI Taxonomy" id="1785913"/>
    <lineage>
        <taxon>Bacteria</taxon>
        <taxon>Bacillati</taxon>
        <taxon>Actinomycetota</taxon>
        <taxon>Actinomycetes</taxon>
        <taxon>Micromonosporales</taxon>
        <taxon>Micromonosporaceae</taxon>
        <taxon>Actinorhabdospora</taxon>
    </lineage>
</organism>
<dbReference type="InterPro" id="IPR043917">
    <property type="entry name" value="DUF5753"/>
</dbReference>
<evidence type="ECO:0000259" key="1">
    <source>
        <dbReference type="Pfam" id="PF19054"/>
    </source>
</evidence>
<protein>
    <submittedName>
        <fullName evidence="2">Transcriptional regulator</fullName>
    </submittedName>
</protein>
<evidence type="ECO:0000313" key="3">
    <source>
        <dbReference type="Proteomes" id="UP001165079"/>
    </source>
</evidence>
<dbReference type="EMBL" id="BSTX01000002">
    <property type="protein sequence ID" value="GLZ78247.1"/>
    <property type="molecule type" value="Genomic_DNA"/>
</dbReference>
<evidence type="ECO:0000313" key="2">
    <source>
        <dbReference type="EMBL" id="GLZ78247.1"/>
    </source>
</evidence>
<keyword evidence="3" id="KW-1185">Reference proteome</keyword>
<proteinExistence type="predicted"/>